<evidence type="ECO:0000313" key="2">
    <source>
        <dbReference type="EMBL" id="MPC94604.1"/>
    </source>
</evidence>
<feature type="region of interest" description="Disordered" evidence="1">
    <location>
        <begin position="7"/>
        <end position="27"/>
    </location>
</feature>
<dbReference type="AlphaFoldDB" id="A0A5B7JQJ3"/>
<sequence length="67" mass="7312">MIVEIFNDSGHRDCGGGGGDESARPGVTLDVSSTCDCPAGDTKKWKVTPEKEEEEGKVIRNKFENRK</sequence>
<accession>A0A5B7JQJ3</accession>
<evidence type="ECO:0000256" key="1">
    <source>
        <dbReference type="SAM" id="MobiDB-lite"/>
    </source>
</evidence>
<dbReference type="Proteomes" id="UP000324222">
    <property type="component" value="Unassembled WGS sequence"/>
</dbReference>
<gene>
    <name evidence="2" type="ORF">E2C01_089781</name>
</gene>
<dbReference type="EMBL" id="VSRR010099262">
    <property type="protein sequence ID" value="MPC94604.1"/>
    <property type="molecule type" value="Genomic_DNA"/>
</dbReference>
<name>A0A5B7JQJ3_PORTR</name>
<keyword evidence="3" id="KW-1185">Reference proteome</keyword>
<proteinExistence type="predicted"/>
<organism evidence="2 3">
    <name type="scientific">Portunus trituberculatus</name>
    <name type="common">Swimming crab</name>
    <name type="synonym">Neptunus trituberculatus</name>
    <dbReference type="NCBI Taxonomy" id="210409"/>
    <lineage>
        <taxon>Eukaryota</taxon>
        <taxon>Metazoa</taxon>
        <taxon>Ecdysozoa</taxon>
        <taxon>Arthropoda</taxon>
        <taxon>Crustacea</taxon>
        <taxon>Multicrustacea</taxon>
        <taxon>Malacostraca</taxon>
        <taxon>Eumalacostraca</taxon>
        <taxon>Eucarida</taxon>
        <taxon>Decapoda</taxon>
        <taxon>Pleocyemata</taxon>
        <taxon>Brachyura</taxon>
        <taxon>Eubrachyura</taxon>
        <taxon>Portunoidea</taxon>
        <taxon>Portunidae</taxon>
        <taxon>Portuninae</taxon>
        <taxon>Portunus</taxon>
    </lineage>
</organism>
<protein>
    <submittedName>
        <fullName evidence="2">Uncharacterized protein</fullName>
    </submittedName>
</protein>
<comment type="caution">
    <text evidence="2">The sequence shown here is derived from an EMBL/GenBank/DDBJ whole genome shotgun (WGS) entry which is preliminary data.</text>
</comment>
<reference evidence="2 3" key="1">
    <citation type="submission" date="2019-05" db="EMBL/GenBank/DDBJ databases">
        <title>Another draft genome of Portunus trituberculatus and its Hox gene families provides insights of decapod evolution.</title>
        <authorList>
            <person name="Jeong J.-H."/>
            <person name="Song I."/>
            <person name="Kim S."/>
            <person name="Choi T."/>
            <person name="Kim D."/>
            <person name="Ryu S."/>
            <person name="Kim W."/>
        </authorList>
    </citation>
    <scope>NUCLEOTIDE SEQUENCE [LARGE SCALE GENOMIC DNA]</scope>
    <source>
        <tissue evidence="2">Muscle</tissue>
    </source>
</reference>
<evidence type="ECO:0000313" key="3">
    <source>
        <dbReference type="Proteomes" id="UP000324222"/>
    </source>
</evidence>